<evidence type="ECO:0000256" key="3">
    <source>
        <dbReference type="ARBA" id="ARBA00022989"/>
    </source>
</evidence>
<evidence type="ECO:0000256" key="1">
    <source>
        <dbReference type="ARBA" id="ARBA00004141"/>
    </source>
</evidence>
<protein>
    <submittedName>
        <fullName evidence="7">YIP1 family protein</fullName>
    </submittedName>
</protein>
<reference evidence="7 8" key="1">
    <citation type="journal article" date="2014" name="Int. J. Syst. Evol. Microbiol.">
        <title>Complete genome sequence of Corynebacterium casei LMG S-19264T (=DSM 44701T), isolated from a smear-ripened cheese.</title>
        <authorList>
            <consortium name="US DOE Joint Genome Institute (JGI-PGF)"/>
            <person name="Walter F."/>
            <person name="Albersmeier A."/>
            <person name="Kalinowski J."/>
            <person name="Ruckert C."/>
        </authorList>
    </citation>
    <scope>NUCLEOTIDE SEQUENCE [LARGE SCALE GENOMIC DNA]</scope>
    <source>
        <strain evidence="7 8">IBRC-M 10912</strain>
    </source>
</reference>
<evidence type="ECO:0000256" key="4">
    <source>
        <dbReference type="ARBA" id="ARBA00023136"/>
    </source>
</evidence>
<dbReference type="RefSeq" id="WP_246975703.1">
    <property type="nucleotide sequence ID" value="NZ_CP095398.1"/>
</dbReference>
<dbReference type="EMBL" id="JBHSDJ010000096">
    <property type="protein sequence ID" value="MFC4247769.1"/>
    <property type="molecule type" value="Genomic_DNA"/>
</dbReference>
<proteinExistence type="predicted"/>
<keyword evidence="2 5" id="KW-0812">Transmembrane</keyword>
<feature type="transmembrane region" description="Helical" evidence="5">
    <location>
        <begin position="85"/>
        <end position="106"/>
    </location>
</feature>
<organism evidence="7 8">
    <name type="scientific">Natribaculum luteum</name>
    <dbReference type="NCBI Taxonomy" id="1586232"/>
    <lineage>
        <taxon>Archaea</taxon>
        <taxon>Methanobacteriati</taxon>
        <taxon>Methanobacteriota</taxon>
        <taxon>Stenosarchaea group</taxon>
        <taxon>Halobacteria</taxon>
        <taxon>Halobacteriales</taxon>
        <taxon>Natrialbaceae</taxon>
        <taxon>Natribaculum</taxon>
    </lineage>
</organism>
<accession>A0ABD5P0J8</accession>
<name>A0ABD5P0J8_9EURY</name>
<evidence type="ECO:0000256" key="2">
    <source>
        <dbReference type="ARBA" id="ARBA00022692"/>
    </source>
</evidence>
<sequence>MARRIATTPKEAITEKLNDLWSVTGLVFDPESFLEQKINSARIRWEVFLIVLIGGLSLPGIYYVSSLAAPIIDSEEFSFVLAGTLLRPVVAVFLLWVGYSLAFHVLSNQFRGRGPPGRLLKGTAWALLPLGFGNLIKSVALIFVYSHIDIESAMVGRGAKEQLDALLNAGLREPVFVVAMLLFVACLLWSGYLMALVVQVGKDLDRRVALKIAMVPVAVHALYLVLGLIRGSVNIAMMI</sequence>
<feature type="transmembrane region" description="Helical" evidence="5">
    <location>
        <begin position="127"/>
        <end position="148"/>
    </location>
</feature>
<comment type="caution">
    <text evidence="7">The sequence shown here is derived from an EMBL/GenBank/DDBJ whole genome shotgun (WGS) entry which is preliminary data.</text>
</comment>
<comment type="subcellular location">
    <subcellularLocation>
        <location evidence="1">Membrane</location>
        <topology evidence="1">Multi-pass membrane protein</topology>
    </subcellularLocation>
</comment>
<evidence type="ECO:0000256" key="5">
    <source>
        <dbReference type="SAM" id="Phobius"/>
    </source>
</evidence>
<dbReference type="InterPro" id="IPR006977">
    <property type="entry name" value="Yip1_dom"/>
</dbReference>
<feature type="transmembrane region" description="Helical" evidence="5">
    <location>
        <begin position="47"/>
        <end position="65"/>
    </location>
</feature>
<evidence type="ECO:0000313" key="8">
    <source>
        <dbReference type="Proteomes" id="UP001595821"/>
    </source>
</evidence>
<dbReference type="GO" id="GO:0016020">
    <property type="term" value="C:membrane"/>
    <property type="evidence" value="ECO:0007669"/>
    <property type="project" value="UniProtKB-SubCell"/>
</dbReference>
<dbReference type="GeneID" id="71856522"/>
<feature type="transmembrane region" description="Helical" evidence="5">
    <location>
        <begin position="175"/>
        <end position="196"/>
    </location>
</feature>
<gene>
    <name evidence="7" type="ORF">ACFOZ7_12495</name>
</gene>
<keyword evidence="4 5" id="KW-0472">Membrane</keyword>
<evidence type="ECO:0000259" key="6">
    <source>
        <dbReference type="Pfam" id="PF04893"/>
    </source>
</evidence>
<feature type="domain" description="Yip1" evidence="6">
    <location>
        <begin position="25"/>
        <end position="225"/>
    </location>
</feature>
<keyword evidence="3 5" id="KW-1133">Transmembrane helix</keyword>
<dbReference type="Pfam" id="PF04893">
    <property type="entry name" value="Yip1"/>
    <property type="match status" value="1"/>
</dbReference>
<dbReference type="AlphaFoldDB" id="A0ABD5P0J8"/>
<feature type="transmembrane region" description="Helical" evidence="5">
    <location>
        <begin position="208"/>
        <end position="229"/>
    </location>
</feature>
<dbReference type="Proteomes" id="UP001595821">
    <property type="component" value="Unassembled WGS sequence"/>
</dbReference>
<evidence type="ECO:0000313" key="7">
    <source>
        <dbReference type="EMBL" id="MFC4247769.1"/>
    </source>
</evidence>